<dbReference type="Proteomes" id="UP000594603">
    <property type="component" value="Chromosome"/>
</dbReference>
<dbReference type="EMBL" id="CP051754">
    <property type="protein sequence ID" value="QPJ84932.1"/>
    <property type="molecule type" value="Genomic_DNA"/>
</dbReference>
<gene>
    <name evidence="1" type="ORF">HH195_02980</name>
</gene>
<sequence length="235" mass="27404">MLKYQQIAKEIENYIYSNSLPQGTKLPTVENFAFDYKVSKSTIVKALESLVLKGIIYQVQGSGIFVRRRNRTGYIDFNILAGFTSSLKEFKITSKVLDFDIIKADNKIAQLLECNLNDEIYKIKRIRYINNEIMCYEESYYKKSVVPYLTKEIAKESIFEYLNSALNLNMGFSDRYFNIIKLDKHIANLLELNPNDPAMSVLEQIYLSSGIMFNFSKIIYHYKHTQFYSQSTSIK</sequence>
<keyword evidence="2" id="KW-1185">Reference proteome</keyword>
<proteinExistence type="predicted"/>
<organism evidence="1 2">
    <name type="scientific">Candidatus Sarcina troglodytae</name>
    <dbReference type="NCBI Taxonomy" id="2726954"/>
    <lineage>
        <taxon>Bacteria</taxon>
        <taxon>Bacillati</taxon>
        <taxon>Bacillota</taxon>
        <taxon>Clostridia</taxon>
        <taxon>Eubacteriales</taxon>
        <taxon>Clostridiaceae</taxon>
        <taxon>Sarcina</taxon>
    </lineage>
</organism>
<reference evidence="1" key="1">
    <citation type="submission" date="2020-04" db="EMBL/GenBank/DDBJ databases">
        <title>A novel bacterium ('Candidatus Sarcina troglodytae' sp. nov.) linked to a protracted, uniformly lethal epizootic among sanctuary western chimpanzees (Pan troglodytes verus) in Sierra Leone.</title>
        <authorList>
            <person name="Owens L.A."/>
            <person name="Colitti B."/>
            <person name="Hirji I."/>
            <person name="Pizaro A."/>
            <person name="Jaffe J.E."/>
            <person name="Moittie S."/>
            <person name="Bishop-Lilly K.A."/>
            <person name="Estrella L.A."/>
            <person name="Voegtly L.J."/>
            <person name="Kuhn J.H."/>
            <person name="Suen G."/>
            <person name="Deblois C.L."/>
            <person name="Dunn C."/>
            <person name="Juan-Salles C."/>
            <person name="Goldberg T.L."/>
        </authorList>
    </citation>
    <scope>NUCLEOTIDE SEQUENCE</scope>
    <source>
        <strain evidence="1">JB2</strain>
    </source>
</reference>
<name>A0ACD1BC77_9CLOT</name>
<evidence type="ECO:0000313" key="1">
    <source>
        <dbReference type="EMBL" id="QPJ84932.1"/>
    </source>
</evidence>
<accession>A0ACD1BC77</accession>
<protein>
    <submittedName>
        <fullName evidence="1">GntR family transcriptional regulator</fullName>
    </submittedName>
</protein>
<evidence type="ECO:0000313" key="2">
    <source>
        <dbReference type="Proteomes" id="UP000594603"/>
    </source>
</evidence>